<dbReference type="GO" id="GO:0004519">
    <property type="term" value="F:endonuclease activity"/>
    <property type="evidence" value="ECO:0007669"/>
    <property type="project" value="UniProtKB-UniRule"/>
</dbReference>
<dbReference type="Pfam" id="PF01223">
    <property type="entry name" value="Endonuclease_NS"/>
    <property type="match status" value="1"/>
</dbReference>
<dbReference type="PANTHER" id="PTHR13966:SF5">
    <property type="entry name" value="ENDONUCLEASE G, MITOCHONDRIAL"/>
    <property type="match status" value="1"/>
</dbReference>
<evidence type="ECO:0000313" key="13">
    <source>
        <dbReference type="EMBL" id="UUX52168.1"/>
    </source>
</evidence>
<evidence type="ECO:0000256" key="10">
    <source>
        <dbReference type="RuleBase" id="RU366055"/>
    </source>
</evidence>
<keyword evidence="3 10" id="KW-0540">Nuclease</keyword>
<dbReference type="InterPro" id="IPR018524">
    <property type="entry name" value="DNA/RNA_endonuclease_AS"/>
</dbReference>
<dbReference type="InterPro" id="IPR040255">
    <property type="entry name" value="Non-specific_endonuclease"/>
</dbReference>
<evidence type="ECO:0000256" key="5">
    <source>
        <dbReference type="ARBA" id="ARBA00022759"/>
    </source>
</evidence>
<keyword evidence="14" id="KW-1185">Reference proteome</keyword>
<dbReference type="PANTHER" id="PTHR13966">
    <property type="entry name" value="ENDONUCLEASE RELATED"/>
    <property type="match status" value="1"/>
</dbReference>
<feature type="domain" description="ENPP1-3/EXOG-like endonuclease/phosphodiesterase" evidence="11">
    <location>
        <begin position="53"/>
        <end position="253"/>
    </location>
</feature>
<accession>A0A9J7AY12</accession>
<dbReference type="GO" id="GO:0016787">
    <property type="term" value="F:hydrolase activity"/>
    <property type="evidence" value="ECO:0007669"/>
    <property type="project" value="UniProtKB-KW"/>
</dbReference>
<dbReference type="Gene3D" id="3.40.570.10">
    <property type="entry name" value="Extracellular Endonuclease, subunit A"/>
    <property type="match status" value="1"/>
</dbReference>
<dbReference type="GO" id="GO:0046872">
    <property type="term" value="F:metal ion binding"/>
    <property type="evidence" value="ECO:0007669"/>
    <property type="project" value="UniProtKB-KW"/>
</dbReference>
<evidence type="ECO:0000256" key="8">
    <source>
        <dbReference type="PIRSR" id="PIRSR640255-1"/>
    </source>
</evidence>
<name>A0A9J7AY12_9PROT</name>
<dbReference type="InterPro" id="IPR001604">
    <property type="entry name" value="Endo_G_ENPP1-like_dom"/>
</dbReference>
<evidence type="ECO:0000256" key="2">
    <source>
        <dbReference type="ARBA" id="ARBA00010052"/>
    </source>
</evidence>
<feature type="binding site" evidence="9">
    <location>
        <position position="147"/>
    </location>
    <ligand>
        <name>Mg(2+)</name>
        <dbReference type="ChEBI" id="CHEBI:18420"/>
        <note>catalytic</note>
    </ligand>
</feature>
<dbReference type="SMART" id="SM00892">
    <property type="entry name" value="Endonuclease_NS"/>
    <property type="match status" value="1"/>
</dbReference>
<keyword evidence="6 10" id="KW-0378">Hydrolase</keyword>
<evidence type="ECO:0000256" key="4">
    <source>
        <dbReference type="ARBA" id="ARBA00022723"/>
    </source>
</evidence>
<sequence length="275" mass="29866">MYGFPRQCRLSGLSALLLLLIFPRAPLLAEPLLDPNCLQACPKAQSENLLVRRESHTLSNNAATKFADWVAYEVAPADIGKSKKRVWRADPEIPPEETLEPADYKGAHKALKTDRGHQAPLASFSNAPDWATTNYLSNITPQKSALNQGPWKNLESAVRTLAKSDAGTVHVLTGPLYEHEMPALPEADEPHRVPSGYWKIVLLTREGTVLAAGFVLDQETSRRADYCDGRHDVSVSEIARRSGLVFAPGTVSAPAGDLRTRLGCTAPVSVGALPD</sequence>
<evidence type="ECO:0000256" key="1">
    <source>
        <dbReference type="ARBA" id="ARBA00001946"/>
    </source>
</evidence>
<evidence type="ECO:0000259" key="12">
    <source>
        <dbReference type="SMART" id="SM00892"/>
    </source>
</evidence>
<dbReference type="GO" id="GO:0003676">
    <property type="term" value="F:nucleic acid binding"/>
    <property type="evidence" value="ECO:0007669"/>
    <property type="project" value="InterPro"/>
</dbReference>
<protein>
    <recommendedName>
        <fullName evidence="10">Endonuclease</fullName>
        <ecNumber evidence="10">3.1.30.-</ecNumber>
    </recommendedName>
</protein>
<organism evidence="13 14">
    <name type="scientific">Nisaea acidiphila</name>
    <dbReference type="NCBI Taxonomy" id="1862145"/>
    <lineage>
        <taxon>Bacteria</taxon>
        <taxon>Pseudomonadati</taxon>
        <taxon>Pseudomonadota</taxon>
        <taxon>Alphaproteobacteria</taxon>
        <taxon>Rhodospirillales</taxon>
        <taxon>Thalassobaculaceae</taxon>
        <taxon>Nisaea</taxon>
    </lineage>
</organism>
<evidence type="ECO:0000256" key="9">
    <source>
        <dbReference type="PIRSR" id="PIRSR640255-2"/>
    </source>
</evidence>
<proteinExistence type="inferred from homology"/>
<dbReference type="RefSeq" id="WP_257772091.1">
    <property type="nucleotide sequence ID" value="NZ_CP102480.1"/>
</dbReference>
<evidence type="ECO:0000256" key="7">
    <source>
        <dbReference type="ARBA" id="ARBA00022842"/>
    </source>
</evidence>
<dbReference type="InterPro" id="IPR044925">
    <property type="entry name" value="His-Me_finger_sf"/>
</dbReference>
<keyword evidence="4 9" id="KW-0479">Metal-binding</keyword>
<dbReference type="SMART" id="SM00477">
    <property type="entry name" value="NUC"/>
    <property type="match status" value="1"/>
</dbReference>
<keyword evidence="5 10" id="KW-0255">Endonuclease</keyword>
<dbReference type="AlphaFoldDB" id="A0A9J7AY12"/>
<evidence type="ECO:0000313" key="14">
    <source>
        <dbReference type="Proteomes" id="UP001060336"/>
    </source>
</evidence>
<evidence type="ECO:0000256" key="6">
    <source>
        <dbReference type="ARBA" id="ARBA00022801"/>
    </source>
</evidence>
<dbReference type="EC" id="3.1.30.-" evidence="10"/>
<dbReference type="CDD" id="cd00091">
    <property type="entry name" value="NUC"/>
    <property type="match status" value="1"/>
</dbReference>
<dbReference type="EMBL" id="CP102480">
    <property type="protein sequence ID" value="UUX52168.1"/>
    <property type="molecule type" value="Genomic_DNA"/>
</dbReference>
<feature type="active site" description="Proton acceptor" evidence="8">
    <location>
        <position position="117"/>
    </location>
</feature>
<evidence type="ECO:0000256" key="3">
    <source>
        <dbReference type="ARBA" id="ARBA00022722"/>
    </source>
</evidence>
<keyword evidence="7" id="KW-0460">Magnesium</keyword>
<dbReference type="KEGG" id="naci:NUH88_10805"/>
<feature type="domain" description="DNA/RNA non-specific endonuclease/pyrophosphatase/phosphodiesterase" evidence="12">
    <location>
        <begin position="52"/>
        <end position="253"/>
    </location>
</feature>
<comment type="similarity">
    <text evidence="2 10">Belongs to the DNA/RNA non-specific endonuclease family.</text>
</comment>
<dbReference type="InterPro" id="IPR044929">
    <property type="entry name" value="DNA/RNA_non-sp_Endonuclease_sf"/>
</dbReference>
<dbReference type="PROSITE" id="PS01070">
    <property type="entry name" value="NUCLEASE_NON_SPEC"/>
    <property type="match status" value="1"/>
</dbReference>
<dbReference type="SUPFAM" id="SSF54060">
    <property type="entry name" value="His-Me finger endonucleases"/>
    <property type="match status" value="1"/>
</dbReference>
<comment type="cofactor">
    <cofactor evidence="1 10">
        <name>Mg(2+)</name>
        <dbReference type="ChEBI" id="CHEBI:18420"/>
    </cofactor>
</comment>
<dbReference type="Proteomes" id="UP001060336">
    <property type="component" value="Chromosome"/>
</dbReference>
<dbReference type="InterPro" id="IPR020821">
    <property type="entry name" value="ENPP1-3/EXOG-like_nuc-like"/>
</dbReference>
<evidence type="ECO:0000259" key="11">
    <source>
        <dbReference type="SMART" id="SM00477"/>
    </source>
</evidence>
<gene>
    <name evidence="13" type="ORF">NUH88_10805</name>
</gene>
<reference evidence="13" key="1">
    <citation type="submission" date="2022-08" db="EMBL/GenBank/DDBJ databases">
        <title>Nisaea acidiphila sp. nov., isolated from a marine algal debris and emended description of the genus Nisaea Urios et al. 2008.</title>
        <authorList>
            <person name="Kwon K."/>
        </authorList>
    </citation>
    <scope>NUCLEOTIDE SEQUENCE</scope>
    <source>
        <strain evidence="13">MEBiC11861</strain>
    </source>
</reference>